<dbReference type="OrthoDB" id="9805019at2"/>
<evidence type="ECO:0000313" key="3">
    <source>
        <dbReference type="Proteomes" id="UP000267246"/>
    </source>
</evidence>
<feature type="transmembrane region" description="Helical" evidence="1">
    <location>
        <begin position="360"/>
        <end position="377"/>
    </location>
</feature>
<feature type="transmembrane region" description="Helical" evidence="1">
    <location>
        <begin position="384"/>
        <end position="404"/>
    </location>
</feature>
<feature type="transmembrane region" description="Helical" evidence="1">
    <location>
        <begin position="699"/>
        <end position="720"/>
    </location>
</feature>
<dbReference type="SUPFAM" id="SSF82866">
    <property type="entry name" value="Multidrug efflux transporter AcrB transmembrane domain"/>
    <property type="match status" value="1"/>
</dbReference>
<feature type="transmembrane region" description="Helical" evidence="1">
    <location>
        <begin position="814"/>
        <end position="833"/>
    </location>
</feature>
<feature type="transmembrane region" description="Helical" evidence="1">
    <location>
        <begin position="483"/>
        <end position="502"/>
    </location>
</feature>
<dbReference type="RefSeq" id="WP_121940767.1">
    <property type="nucleotide sequence ID" value="NZ_CP137846.1"/>
</dbReference>
<accession>A0A3M0A761</accession>
<keyword evidence="1" id="KW-0812">Transmembrane</keyword>
<keyword evidence="3" id="KW-1185">Reference proteome</keyword>
<dbReference type="NCBIfam" id="NF046001">
    <property type="entry name" value="SecDF_plasm"/>
    <property type="match status" value="1"/>
</dbReference>
<feature type="transmembrane region" description="Helical" evidence="1">
    <location>
        <begin position="670"/>
        <end position="692"/>
    </location>
</feature>
<sequence length="871" mass="98352">MKKTKLISNKFRWFINIFAIIAMLLVIIFGSIFYLKPKLQSSTSNIESLRTSLKIVETENKNLKNQKLPNANTVLSKTKNYLENAHQLASYDIKLSGEKTIDIINLVDKTDQEKNEFINSIVNKPHITFTDDKGDPIFFKGKYNIPSMFNPDHKTLDDFMKGESSDFLPDLVENPASSFNKQGISGRVTLTFTDDGWSEFIDYSTVLNPQYSKFFNWEPRALNTYIWINLKDFVKKAETLFPEEWEKAGRNPVNFAFVGNNADGTKPKDPANPAAGTEKVDLVLKTNQINAEKYLISYANPNAIRTQNVNDSSIYIINSNKNGYTDKELANAINYSMAPFELKEQYTYYQTTSSKATNKYLIVLGTLYAMFAVFLVLRYRIFGIVAAVTLAFLLFILLVFTTAFTIHVSPIIALVLMLVFVMSFDLVHNQLDTFKKEKNEGANATKAVNKTLKTTVISSLDAIAALILSSISAIYIGVSYSKITGMLFFSALLIMFLLGIIIQSLLMRSFVKTEAFDSKGYLLIWWRPNFNKKLSKLDLITKSRFFYIALAILGLAALIVFFSFAGINKSFANSISLSDELSKNFVYIIAPKEGTYFSIDDANNIITSLGILDNVKITPILTSITKESYSIILSSKVEIASEIDKLKLVTPLLGEANIIANVTSPVSLKINIGLTAAIISSALALSSIYLWIRYSLSSVLILWIKEILAIIIMFLMLIIIRSSISPTLIDTIMFGTMFVIIDSAIQASRVKEEFRKDLNTINYIYPKEKIKEIFLTYSRETISREFTNLFIYLSLIPLSLFLITSLSITVIAATAFILGAIPILNLFFMPLIWKKLIELKYKIKQKRIDTNFWANPKVEEQSFIGINDFSI</sequence>
<feature type="transmembrane region" description="Helical" evidence="1">
    <location>
        <begin position="410"/>
        <end position="428"/>
    </location>
</feature>
<dbReference type="Proteomes" id="UP000267246">
    <property type="component" value="Unassembled WGS sequence"/>
</dbReference>
<organism evidence="2 3">
    <name type="scientific">Metamycoplasma subdolum</name>
    <dbReference type="NCBI Taxonomy" id="92407"/>
    <lineage>
        <taxon>Bacteria</taxon>
        <taxon>Bacillati</taxon>
        <taxon>Mycoplasmatota</taxon>
        <taxon>Mycoplasmoidales</taxon>
        <taxon>Metamycoplasmataceae</taxon>
        <taxon>Metamycoplasma</taxon>
    </lineage>
</organism>
<proteinExistence type="predicted"/>
<feature type="transmembrane region" description="Helical" evidence="1">
    <location>
        <begin position="789"/>
        <end position="808"/>
    </location>
</feature>
<reference evidence="2 3" key="1">
    <citation type="submission" date="2018-10" db="EMBL/GenBank/DDBJ databases">
        <title>Genomic Encyclopedia of Archaeal and Bacterial Type Strains, Phase II (KMG-II): from individual species to whole genera.</title>
        <authorList>
            <person name="Goeker M."/>
        </authorList>
    </citation>
    <scope>NUCLEOTIDE SEQUENCE [LARGE SCALE GENOMIC DNA]</scope>
    <source>
        <strain evidence="2 3">ATCC 29870</strain>
    </source>
</reference>
<dbReference type="EMBL" id="REFI01000006">
    <property type="protein sequence ID" value="RMA78648.1"/>
    <property type="molecule type" value="Genomic_DNA"/>
</dbReference>
<feature type="transmembrane region" description="Helical" evidence="1">
    <location>
        <begin position="726"/>
        <end position="745"/>
    </location>
</feature>
<feature type="transmembrane region" description="Helical" evidence="1">
    <location>
        <begin position="456"/>
        <end position="477"/>
    </location>
</feature>
<comment type="caution">
    <text evidence="2">The sequence shown here is derived from an EMBL/GenBank/DDBJ whole genome shotgun (WGS) entry which is preliminary data.</text>
</comment>
<keyword evidence="1" id="KW-0472">Membrane</keyword>
<keyword evidence="1" id="KW-1133">Transmembrane helix</keyword>
<evidence type="ECO:0000256" key="1">
    <source>
        <dbReference type="SAM" id="Phobius"/>
    </source>
</evidence>
<gene>
    <name evidence="2" type="ORF">JN00_0290</name>
</gene>
<name>A0A3M0A761_9BACT</name>
<feature type="transmembrane region" description="Helical" evidence="1">
    <location>
        <begin position="12"/>
        <end position="35"/>
    </location>
</feature>
<protein>
    <submittedName>
        <fullName evidence="2">SecD/SecF fusion protein</fullName>
    </submittedName>
</protein>
<dbReference type="AlphaFoldDB" id="A0A3M0A761"/>
<feature type="transmembrane region" description="Helical" evidence="1">
    <location>
        <begin position="545"/>
        <end position="567"/>
    </location>
</feature>
<evidence type="ECO:0000313" key="2">
    <source>
        <dbReference type="EMBL" id="RMA78648.1"/>
    </source>
</evidence>